<dbReference type="InterPro" id="IPR010273">
    <property type="entry name" value="DUF881"/>
</dbReference>
<evidence type="ECO:0000256" key="4">
    <source>
        <dbReference type="SAM" id="Phobius"/>
    </source>
</evidence>
<dbReference type="Pfam" id="PF05949">
    <property type="entry name" value="DUF881"/>
    <property type="match status" value="1"/>
</dbReference>
<organism evidence="5 6">
    <name type="scientific">Bifidobacterium bifidum (strain PRL2010)</name>
    <dbReference type="NCBI Taxonomy" id="702459"/>
    <lineage>
        <taxon>Bacteria</taxon>
        <taxon>Bacillati</taxon>
        <taxon>Actinomycetota</taxon>
        <taxon>Actinomycetes</taxon>
        <taxon>Bifidobacteriales</taxon>
        <taxon>Bifidobacteriaceae</taxon>
        <taxon>Bifidobacterium</taxon>
    </lineage>
</organism>
<dbReference type="AlphaFoldDB" id="A0A0H3EA28"/>
<dbReference type="eggNOG" id="COG3879">
    <property type="taxonomic scope" value="Bacteria"/>
</dbReference>
<dbReference type="PANTHER" id="PTHR37313">
    <property type="entry name" value="UPF0749 PROTEIN RV1825"/>
    <property type="match status" value="1"/>
</dbReference>
<evidence type="ECO:0008006" key="7">
    <source>
        <dbReference type="Google" id="ProtNLM"/>
    </source>
</evidence>
<evidence type="ECO:0000256" key="2">
    <source>
        <dbReference type="SAM" id="Coils"/>
    </source>
</evidence>
<keyword evidence="2" id="KW-0175">Coiled coil</keyword>
<dbReference type="PANTHER" id="PTHR37313:SF2">
    <property type="entry name" value="UPF0749 PROTEIN YLXX"/>
    <property type="match status" value="1"/>
</dbReference>
<reference evidence="5 6" key="1">
    <citation type="journal article" date="2010" name="Proc. Natl. Acad. Sci. U.S.A.">
        <title>Genome analysis of Bifidobacterium bifidum PRL2010 reveals metabolic pathways for host-derived glycan foraging.</title>
        <authorList>
            <person name="Turroni F."/>
            <person name="Bottacini F."/>
            <person name="Foroni E."/>
            <person name="Mulder I."/>
            <person name="Kim J.H."/>
            <person name="Zomer A."/>
            <person name="Sanchez B."/>
            <person name="Bidossi A."/>
            <person name="Ferrarini A."/>
            <person name="Giubellini V."/>
            <person name="Delledonne M."/>
            <person name="Henrissat B."/>
            <person name="Coutinho P."/>
            <person name="Oggioni M."/>
            <person name="Fitzgerald G.F."/>
            <person name="Mills D."/>
            <person name="Margolles A."/>
            <person name="Kelly D."/>
            <person name="van Sinderen D."/>
            <person name="Ventura M."/>
        </authorList>
    </citation>
    <scope>NUCLEOTIDE SEQUENCE [LARGE SCALE GENOMIC DNA]</scope>
    <source>
        <strain evidence="5 6">PRL2010</strain>
    </source>
</reference>
<gene>
    <name evidence="5" type="ordered locus">BBPR_0992</name>
</gene>
<evidence type="ECO:0000256" key="3">
    <source>
        <dbReference type="SAM" id="MobiDB-lite"/>
    </source>
</evidence>
<evidence type="ECO:0000313" key="6">
    <source>
        <dbReference type="Proteomes" id="UP000002312"/>
    </source>
</evidence>
<dbReference type="KEGG" id="bbp:BBPR_0992"/>
<keyword evidence="4" id="KW-0812">Transmembrane</keyword>
<protein>
    <recommendedName>
        <fullName evidence="7">DUF881 domain-containing protein</fullName>
    </recommendedName>
</protein>
<name>A0A0H3EA28_BIFBP</name>
<feature type="compositionally biased region" description="Basic and acidic residues" evidence="3">
    <location>
        <begin position="15"/>
        <end position="28"/>
    </location>
</feature>
<dbReference type="OrthoDB" id="3211287at2"/>
<dbReference type="PATRIC" id="fig|702459.3.peg.1024"/>
<dbReference type="Proteomes" id="UP000002312">
    <property type="component" value="Chromosome"/>
</dbReference>
<feature type="coiled-coil region" evidence="2">
    <location>
        <begin position="85"/>
        <end position="136"/>
    </location>
</feature>
<evidence type="ECO:0000256" key="1">
    <source>
        <dbReference type="ARBA" id="ARBA00009108"/>
    </source>
</evidence>
<dbReference type="EMBL" id="CP001840">
    <property type="protein sequence ID" value="ADP36062.1"/>
    <property type="molecule type" value="Genomic_DNA"/>
</dbReference>
<proteinExistence type="inferred from homology"/>
<dbReference type="HOGENOM" id="CLU_040273_0_2_11"/>
<comment type="similarity">
    <text evidence="1">Belongs to the UPF0749 family.</text>
</comment>
<dbReference type="RefSeq" id="WP_013389926.1">
    <property type="nucleotide sequence ID" value="NC_014638.1"/>
</dbReference>
<feature type="transmembrane region" description="Helical" evidence="4">
    <location>
        <begin position="50"/>
        <end position="70"/>
    </location>
</feature>
<dbReference type="Gene3D" id="3.30.70.1880">
    <property type="entry name" value="Protein of unknown function DUF881"/>
    <property type="match status" value="1"/>
</dbReference>
<accession>A0A0H3EA28</accession>
<keyword evidence="4" id="KW-1133">Transmembrane helix</keyword>
<evidence type="ECO:0000313" key="5">
    <source>
        <dbReference type="EMBL" id="ADP36062.1"/>
    </source>
</evidence>
<dbReference type="GO" id="GO:0005886">
    <property type="term" value="C:plasma membrane"/>
    <property type="evidence" value="ECO:0007669"/>
    <property type="project" value="TreeGrafter"/>
</dbReference>
<feature type="region of interest" description="Disordered" evidence="3">
    <location>
        <begin position="1"/>
        <end position="43"/>
    </location>
</feature>
<keyword evidence="4" id="KW-0472">Membrane</keyword>
<sequence length="273" mass="29666">MVAHKSSRDVLSQLHEQHAQDKKNDRMETGSFPVVRKKPKRPVKDGSARMRLMTSVLILIMCALLGYGYMIQINNADATYETLSEDELTRLISETGTQVQNLEQRKSELTNQLESLKAAANKTQEAERIAKQNEETNGILAGRLPATGKGVSISISQGSKTKIDAATMYKLIEELRNAGAEVMAINSVRVVTKTYVSDTDDGLECDGVALRAPYRILAIGDPQNLQNAVNIAGGVGSSLKVKYGATVSVTSSDSITISQIRKSTDNTHARAVE</sequence>